<dbReference type="AlphaFoldDB" id="A0A6J4TH80"/>
<proteinExistence type="inferred from homology"/>
<organism evidence="4">
    <name type="scientific">uncultured Segetibacter sp</name>
    <dbReference type="NCBI Taxonomy" id="481133"/>
    <lineage>
        <taxon>Bacteria</taxon>
        <taxon>Pseudomonadati</taxon>
        <taxon>Bacteroidota</taxon>
        <taxon>Chitinophagia</taxon>
        <taxon>Chitinophagales</taxon>
        <taxon>Chitinophagaceae</taxon>
        <taxon>Segetibacter</taxon>
        <taxon>environmental samples</taxon>
    </lineage>
</organism>
<feature type="domain" description="PurM-like C-terminal" evidence="3">
    <location>
        <begin position="162"/>
        <end position="320"/>
    </location>
</feature>
<dbReference type="GO" id="GO:0051604">
    <property type="term" value="P:protein maturation"/>
    <property type="evidence" value="ECO:0007669"/>
    <property type="project" value="TreeGrafter"/>
</dbReference>
<evidence type="ECO:0008006" key="5">
    <source>
        <dbReference type="Google" id="ProtNLM"/>
    </source>
</evidence>
<dbReference type="Gene3D" id="3.30.1330.10">
    <property type="entry name" value="PurM-like, N-terminal domain"/>
    <property type="match status" value="1"/>
</dbReference>
<dbReference type="Pfam" id="PF02769">
    <property type="entry name" value="AIRS_C"/>
    <property type="match status" value="1"/>
</dbReference>
<dbReference type="Pfam" id="PF00586">
    <property type="entry name" value="AIRS"/>
    <property type="match status" value="1"/>
</dbReference>
<sequence length="354" mass="37838">MPDFPDTGKIPVEFFKSLIYPFCGSRRAEVLTPPQYGVDVSLISLPNGFEMALTSDPLSLIPTMGLRESAWLSVHLMANDMVTTGKAPMYAQFVLNLPSHLSSGDFEVYWKHIHQLCEEMGTAITGGHTGRFEGLNSTVAGGGTMITIAPQGEMLTSKGGNDGDVIIVTKESALIATSVLALSFPGTVKNKCGAEVQQRASELFYETSALQAGMAAATLNTKESKVVTAMHDVTEGGILGAIYEMALASECGVVADEDKLPTGEVQKSVCDLFNIDPHYCICAGSLVLAVKNGKEQILIETLNSKGIKATAVGKFVSKEQGMIITKNGVNKQLLHPGTDPYWKAFYTAFSNGLK</sequence>
<comment type="similarity">
    <text evidence="1">Belongs to the HypE family.</text>
</comment>
<dbReference type="InterPro" id="IPR036676">
    <property type="entry name" value="PurM-like_C_sf"/>
</dbReference>
<accession>A0A6J4TH80</accession>
<evidence type="ECO:0000259" key="3">
    <source>
        <dbReference type="Pfam" id="PF02769"/>
    </source>
</evidence>
<dbReference type="InterPro" id="IPR011854">
    <property type="entry name" value="HypE"/>
</dbReference>
<dbReference type="InterPro" id="IPR010918">
    <property type="entry name" value="PurM-like_C_dom"/>
</dbReference>
<dbReference type="EMBL" id="CADCVN010001194">
    <property type="protein sequence ID" value="CAA9523179.1"/>
    <property type="molecule type" value="Genomic_DNA"/>
</dbReference>
<reference evidence="4" key="1">
    <citation type="submission" date="2020-02" db="EMBL/GenBank/DDBJ databases">
        <authorList>
            <person name="Meier V. D."/>
        </authorList>
    </citation>
    <scope>NUCLEOTIDE SEQUENCE</scope>
    <source>
        <strain evidence="4">AVDCRST_MAG96</strain>
    </source>
</reference>
<dbReference type="PIRSF" id="PIRSF005644">
    <property type="entry name" value="Hdrgns_mtr_HypE"/>
    <property type="match status" value="1"/>
</dbReference>
<dbReference type="SUPFAM" id="SSF56042">
    <property type="entry name" value="PurM C-terminal domain-like"/>
    <property type="match status" value="1"/>
</dbReference>
<name>A0A6J4TH80_9BACT</name>
<gene>
    <name evidence="4" type="ORF">AVDCRST_MAG96-3039</name>
</gene>
<dbReference type="PANTHER" id="PTHR30303:SF4">
    <property type="entry name" value="HYDROGENASE EXPRESSION_FORMATION PROTEIN HYPE"/>
    <property type="match status" value="1"/>
</dbReference>
<dbReference type="PANTHER" id="PTHR30303">
    <property type="entry name" value="HYDROGENASE ISOENZYMES FORMATION PROTEIN HYPE"/>
    <property type="match status" value="1"/>
</dbReference>
<feature type="domain" description="PurM-like N-terminal" evidence="2">
    <location>
        <begin position="39"/>
        <end position="140"/>
    </location>
</feature>
<dbReference type="SUPFAM" id="SSF55326">
    <property type="entry name" value="PurM N-terminal domain-like"/>
    <property type="match status" value="1"/>
</dbReference>
<protein>
    <recommendedName>
        <fullName evidence="5">AIR synthase</fullName>
    </recommendedName>
</protein>
<dbReference type="InterPro" id="IPR036921">
    <property type="entry name" value="PurM-like_N_sf"/>
</dbReference>
<evidence type="ECO:0000256" key="1">
    <source>
        <dbReference type="ARBA" id="ARBA00006243"/>
    </source>
</evidence>
<dbReference type="InterPro" id="IPR016188">
    <property type="entry name" value="PurM-like_N"/>
</dbReference>
<dbReference type="Gene3D" id="3.90.650.10">
    <property type="entry name" value="PurM-like C-terminal domain"/>
    <property type="match status" value="1"/>
</dbReference>
<evidence type="ECO:0000259" key="2">
    <source>
        <dbReference type="Pfam" id="PF00586"/>
    </source>
</evidence>
<evidence type="ECO:0000313" key="4">
    <source>
        <dbReference type="EMBL" id="CAA9523179.1"/>
    </source>
</evidence>